<dbReference type="PANTHER" id="PTHR43744:SF9">
    <property type="entry name" value="POLYGALACTURONAN_RHAMNOGALACTURONAN TRANSPORT SYSTEM PERMEASE PROTEIN YTCP"/>
    <property type="match status" value="1"/>
</dbReference>
<evidence type="ECO:0000256" key="2">
    <source>
        <dbReference type="ARBA" id="ARBA00022448"/>
    </source>
</evidence>
<keyword evidence="4 7" id="KW-0812">Transmembrane</keyword>
<dbReference type="PANTHER" id="PTHR43744">
    <property type="entry name" value="ABC TRANSPORTER PERMEASE PROTEIN MG189-RELATED-RELATED"/>
    <property type="match status" value="1"/>
</dbReference>
<keyword evidence="3" id="KW-1003">Cell membrane</keyword>
<feature type="transmembrane region" description="Helical" evidence="7">
    <location>
        <begin position="276"/>
        <end position="296"/>
    </location>
</feature>
<evidence type="ECO:0000256" key="7">
    <source>
        <dbReference type="RuleBase" id="RU363032"/>
    </source>
</evidence>
<feature type="domain" description="ABC transmembrane type-1" evidence="8">
    <location>
        <begin position="95"/>
        <end position="292"/>
    </location>
</feature>
<evidence type="ECO:0000256" key="4">
    <source>
        <dbReference type="ARBA" id="ARBA00022692"/>
    </source>
</evidence>
<evidence type="ECO:0000256" key="1">
    <source>
        <dbReference type="ARBA" id="ARBA00004651"/>
    </source>
</evidence>
<sequence>MSIDSRTAAEKAYYRNSQRPPWKEKPPIWLSAFKGVALVLVCLAVLYPFWNIIATSLASEHEITEHGGLIPFFPKAPTLAAYQTIFAGGTVTRAMLISIGITVIGTCLNVIFTASLAYALSRPIFAGRFILTTVLLTMLFGAGIIPNFLLINALGLYDSLAALIVPGLISAFNFLVMRNFFQSIPGELLDSARVDGAGDVSIFVRIVMPLSKAVTAVVALFYAVGHWNAYFNALLYLQDQNKWPLPLVLRLYVLQGQPVGATGSNVVTDAIPSIQAIQMAVVVVALVPILLVYPFLQRYFTKGVLTGAIKG</sequence>
<name>A0A1H1WAK8_9ACTN</name>
<evidence type="ECO:0000313" key="9">
    <source>
        <dbReference type="EMBL" id="SDS93711.1"/>
    </source>
</evidence>
<dbReference type="STRING" id="630515.SAMN04489812_3550"/>
<dbReference type="OrthoDB" id="9810086at2"/>
<keyword evidence="10" id="KW-1185">Reference proteome</keyword>
<dbReference type="GO" id="GO:0055085">
    <property type="term" value="P:transmembrane transport"/>
    <property type="evidence" value="ECO:0007669"/>
    <property type="project" value="InterPro"/>
</dbReference>
<dbReference type="Proteomes" id="UP000199103">
    <property type="component" value="Chromosome I"/>
</dbReference>
<feature type="transmembrane region" description="Helical" evidence="7">
    <location>
        <begin position="202"/>
        <end position="224"/>
    </location>
</feature>
<gene>
    <name evidence="9" type="ORF">SAMN04489812_3550</name>
</gene>
<dbReference type="Gene3D" id="1.10.3720.10">
    <property type="entry name" value="MetI-like"/>
    <property type="match status" value="1"/>
</dbReference>
<feature type="transmembrane region" description="Helical" evidence="7">
    <location>
        <begin position="94"/>
        <end position="117"/>
    </location>
</feature>
<evidence type="ECO:0000313" key="10">
    <source>
        <dbReference type="Proteomes" id="UP000199103"/>
    </source>
</evidence>
<protein>
    <submittedName>
        <fullName evidence="9">Carbohydrate ABC transporter membrane protein 2, CUT1 family</fullName>
    </submittedName>
</protein>
<proteinExistence type="inferred from homology"/>
<feature type="transmembrane region" description="Helical" evidence="7">
    <location>
        <begin position="28"/>
        <end position="50"/>
    </location>
</feature>
<dbReference type="PROSITE" id="PS50928">
    <property type="entry name" value="ABC_TM1"/>
    <property type="match status" value="1"/>
</dbReference>
<feature type="transmembrane region" description="Helical" evidence="7">
    <location>
        <begin position="160"/>
        <end position="181"/>
    </location>
</feature>
<dbReference type="InterPro" id="IPR000515">
    <property type="entry name" value="MetI-like"/>
</dbReference>
<dbReference type="RefSeq" id="WP_091526817.1">
    <property type="nucleotide sequence ID" value="NZ_LT629772.1"/>
</dbReference>
<evidence type="ECO:0000259" key="8">
    <source>
        <dbReference type="PROSITE" id="PS50928"/>
    </source>
</evidence>
<dbReference type="Pfam" id="PF00528">
    <property type="entry name" value="BPD_transp_1"/>
    <property type="match status" value="1"/>
</dbReference>
<organism evidence="9 10">
    <name type="scientific">Microlunatus soli</name>
    <dbReference type="NCBI Taxonomy" id="630515"/>
    <lineage>
        <taxon>Bacteria</taxon>
        <taxon>Bacillati</taxon>
        <taxon>Actinomycetota</taxon>
        <taxon>Actinomycetes</taxon>
        <taxon>Propionibacteriales</taxon>
        <taxon>Propionibacteriaceae</taxon>
        <taxon>Microlunatus</taxon>
    </lineage>
</organism>
<dbReference type="InterPro" id="IPR035906">
    <property type="entry name" value="MetI-like_sf"/>
</dbReference>
<reference evidence="9 10" key="1">
    <citation type="submission" date="2016-10" db="EMBL/GenBank/DDBJ databases">
        <authorList>
            <person name="de Groot N.N."/>
        </authorList>
    </citation>
    <scope>NUCLEOTIDE SEQUENCE [LARGE SCALE GENOMIC DNA]</scope>
    <source>
        <strain evidence="9 10">DSM 21800</strain>
    </source>
</reference>
<keyword evidence="2 7" id="KW-0813">Transport</keyword>
<evidence type="ECO:0000256" key="5">
    <source>
        <dbReference type="ARBA" id="ARBA00022989"/>
    </source>
</evidence>
<keyword evidence="5 7" id="KW-1133">Transmembrane helix</keyword>
<accession>A0A1H1WAK8</accession>
<evidence type="ECO:0000256" key="6">
    <source>
        <dbReference type="ARBA" id="ARBA00023136"/>
    </source>
</evidence>
<keyword evidence="6 7" id="KW-0472">Membrane</keyword>
<dbReference type="SUPFAM" id="SSF161098">
    <property type="entry name" value="MetI-like"/>
    <property type="match status" value="1"/>
</dbReference>
<dbReference type="EMBL" id="LT629772">
    <property type="protein sequence ID" value="SDS93711.1"/>
    <property type="molecule type" value="Genomic_DNA"/>
</dbReference>
<feature type="transmembrane region" description="Helical" evidence="7">
    <location>
        <begin position="129"/>
        <end position="154"/>
    </location>
</feature>
<dbReference type="GO" id="GO:0005886">
    <property type="term" value="C:plasma membrane"/>
    <property type="evidence" value="ECO:0007669"/>
    <property type="project" value="UniProtKB-SubCell"/>
</dbReference>
<dbReference type="AlphaFoldDB" id="A0A1H1WAK8"/>
<comment type="subcellular location">
    <subcellularLocation>
        <location evidence="1 7">Cell membrane</location>
        <topology evidence="1 7">Multi-pass membrane protein</topology>
    </subcellularLocation>
</comment>
<evidence type="ECO:0000256" key="3">
    <source>
        <dbReference type="ARBA" id="ARBA00022475"/>
    </source>
</evidence>
<dbReference type="CDD" id="cd06261">
    <property type="entry name" value="TM_PBP2"/>
    <property type="match status" value="1"/>
</dbReference>
<comment type="similarity">
    <text evidence="7">Belongs to the binding-protein-dependent transport system permease family.</text>
</comment>